<dbReference type="InParanoid" id="A0A3Q7JGJ6"/>
<dbReference type="GO" id="GO:0003743">
    <property type="term" value="F:translation initiation factor activity"/>
    <property type="evidence" value="ECO:0007669"/>
    <property type="project" value="UniProtKB-UniRule"/>
</dbReference>
<dbReference type="PANTHER" id="PTHR14005">
    <property type="entry name" value="EUKARYOTIC TRANSLATION INITIATION FACTOR 3, THETA SUBUNIT"/>
    <property type="match status" value="1"/>
</dbReference>
<evidence type="ECO:0000313" key="10">
    <source>
        <dbReference type="Proteomes" id="UP000004994"/>
    </source>
</evidence>
<dbReference type="SMART" id="SM00088">
    <property type="entry name" value="PINT"/>
    <property type="match status" value="1"/>
</dbReference>
<dbReference type="InterPro" id="IPR000717">
    <property type="entry name" value="PCI_dom"/>
</dbReference>
<keyword evidence="3 6" id="KW-0396">Initiation factor</keyword>
<protein>
    <recommendedName>
        <fullName evidence="6">Eukaryotic translation initiation factor 3 subunit A</fullName>
        <shortName evidence="6">eIF3a</shortName>
    </recommendedName>
    <alternativeName>
        <fullName evidence="6">Eukaryotic translation initiation factor 3 subunit 10</fullName>
    </alternativeName>
</protein>
<dbReference type="GO" id="GO:0071541">
    <property type="term" value="C:eukaryotic translation initiation factor 3 complex, eIF3m"/>
    <property type="evidence" value="ECO:0000318"/>
    <property type="project" value="GO_Central"/>
</dbReference>
<dbReference type="Proteomes" id="UP000004994">
    <property type="component" value="Chromosome 10"/>
</dbReference>
<keyword evidence="10" id="KW-1185">Reference proteome</keyword>
<dbReference type="EnsemblPlants" id="Solyc10g084670.2.1">
    <property type="protein sequence ID" value="Solyc10g084670.2.1"/>
    <property type="gene ID" value="Solyc10g084670.2"/>
</dbReference>
<evidence type="ECO:0000256" key="4">
    <source>
        <dbReference type="ARBA" id="ARBA00022884"/>
    </source>
</evidence>
<dbReference type="Gene3D" id="1.25.40.860">
    <property type="match status" value="2"/>
</dbReference>
<dbReference type="GO" id="GO:0001732">
    <property type="term" value="P:formation of cytoplasmic translation initiation complex"/>
    <property type="evidence" value="ECO:0000318"/>
    <property type="project" value="GO_Central"/>
</dbReference>
<dbReference type="Gramene" id="Solyc10g084670.2.1">
    <property type="protein sequence ID" value="Solyc10g084670.2.1"/>
    <property type="gene ID" value="Solyc10g084670.2"/>
</dbReference>
<dbReference type="InterPro" id="IPR054711">
    <property type="entry name" value="eIF3a_PCI_TPR-like"/>
</dbReference>
<dbReference type="GO" id="GO:0002188">
    <property type="term" value="P:translation reinitiation"/>
    <property type="evidence" value="ECO:0000318"/>
    <property type="project" value="GO_Central"/>
</dbReference>
<dbReference type="InterPro" id="IPR027512">
    <property type="entry name" value="EIF3A"/>
</dbReference>
<sequence length="1003" mass="116267">MANFAKPESALKRAEELINVGQKQEALQALHDLITSRRYRAWTKTHERIMFKYVELCVDMRRGRFAKDGLIQYRSVCQQVNISSLEEVIKHFMHLATERAELARSQAQVLEEALNVEDLEADKRPEDLMLSYVSGEKGKERSDRELVTPWFKFLWETYRTVLEILRNNSKLEALYAKAVFLVLLCFLLKIIGWDLVCNLKVTAKSGLSCVPFELAASLLSVDNNSISMTAHRAFQFCKQYKRTTELRRLCEIIRNHLANLNKFRDQRDRPDLSAPESLQLYLDTRIEQLKVSTELGLWQEAFRSIEDIYGLMCMVKKIPKPSLMVVYYGKLTEIFWMSSNHLYHAYAWLKLFSLQKSFNKNLSQKDLQLIASSVVLAALSVSPYDKLYGASHLELENEKERSLRLANLIGFDVEARSEKKEVVSRGVMACVTQEVKDLYNLLEHEFLPLDLALKVQPLLKKISKLGGKLSSAASVPEVQLSHYVPALEKLATLRLLQQVSQVYQTIQIGNLSKMIPFFDFAAIEKISVDAVRHNFVAIKVDHLNGSVLFGKQSFYSIALCAASGFWDMGMCSIEAEGLRDHLSLFAESLCNARLMIYPPAKKVAKLGDALSNLAEIVEKEHKRLLARKSIIEKRKEEQERLLLEKERVEESKRREHQKMTEEAEQKRVSAELEQRRNQRILKEIEDRELEEAQAMLQEAEKRSKRKKKPVLDGEKMTKKDIMELALHEQLRERQEMEKKWQKFAKVMDYLERAKREEAAPLIESAFQRHLAEEATLHEREQQQEIELSRQRHGGDLVEKSRLGRMLENKRIFQERVVSCREAKLNSKKQERQEQINRIIQTRKQDRDTRRKLLFFLRKEEEQQKRLQEEEDARKHEEAEKRKREEADRKSKLDAIAEKQRQRELELEEKKRLEREVVLGKSMPMSLEPSTIGRPSEAGATAPAATAAAPTPGKFVPRFRREKIDVAGQSPPPETDRWSSGGRRDERNSFGGGSRTSWSSSRRN</sequence>
<organism evidence="9">
    <name type="scientific">Solanum lycopersicum</name>
    <name type="common">Tomato</name>
    <name type="synonym">Lycopersicon esculentum</name>
    <dbReference type="NCBI Taxonomy" id="4081"/>
    <lineage>
        <taxon>Eukaryota</taxon>
        <taxon>Viridiplantae</taxon>
        <taxon>Streptophyta</taxon>
        <taxon>Embryophyta</taxon>
        <taxon>Tracheophyta</taxon>
        <taxon>Spermatophyta</taxon>
        <taxon>Magnoliopsida</taxon>
        <taxon>eudicotyledons</taxon>
        <taxon>Gunneridae</taxon>
        <taxon>Pentapetalae</taxon>
        <taxon>asterids</taxon>
        <taxon>lamiids</taxon>
        <taxon>Solanales</taxon>
        <taxon>Solanaceae</taxon>
        <taxon>Solanoideae</taxon>
        <taxon>Solaneae</taxon>
        <taxon>Solanum</taxon>
        <taxon>Solanum subgen. Lycopersicon</taxon>
    </lineage>
</organism>
<proteinExistence type="inferred from homology"/>
<keyword evidence="6" id="KW-0175">Coiled coil</keyword>
<dbReference type="Pfam" id="PF22591">
    <property type="entry name" value="eIF3a_PCI_TPR-like"/>
    <property type="match status" value="2"/>
</dbReference>
<comment type="similarity">
    <text evidence="6">Belongs to the eIF-3 subunit A family.</text>
</comment>
<evidence type="ECO:0000313" key="9">
    <source>
        <dbReference type="EnsemblPlants" id="Solyc10g084670.2.1"/>
    </source>
</evidence>
<dbReference type="HAMAP" id="MF_03000">
    <property type="entry name" value="eIF3a"/>
    <property type="match status" value="1"/>
</dbReference>
<feature type="region of interest" description="Disordered" evidence="7">
    <location>
        <begin position="864"/>
        <end position="1003"/>
    </location>
</feature>
<feature type="compositionally biased region" description="Basic and acidic residues" evidence="7">
    <location>
        <begin position="864"/>
        <end position="917"/>
    </location>
</feature>
<dbReference type="FunCoup" id="A0A3Q7JGJ6">
    <property type="interactions" value="3833"/>
</dbReference>
<dbReference type="Pfam" id="PF01399">
    <property type="entry name" value="PCI"/>
    <property type="match status" value="1"/>
</dbReference>
<evidence type="ECO:0000256" key="1">
    <source>
        <dbReference type="ARBA" id="ARBA00004496"/>
    </source>
</evidence>
<feature type="domain" description="PCI" evidence="8">
    <location>
        <begin position="344"/>
        <end position="554"/>
    </location>
</feature>
<evidence type="ECO:0000256" key="7">
    <source>
        <dbReference type="SAM" id="MobiDB-lite"/>
    </source>
</evidence>
<evidence type="ECO:0000256" key="5">
    <source>
        <dbReference type="ARBA" id="ARBA00022917"/>
    </source>
</evidence>
<dbReference type="FunFam" id="4.10.860.10:FF:000001">
    <property type="entry name" value="Eukaryotic translation initiation factor 3 subunit A"/>
    <property type="match status" value="1"/>
</dbReference>
<feature type="compositionally biased region" description="Basic and acidic residues" evidence="7">
    <location>
        <begin position="973"/>
        <end position="987"/>
    </location>
</feature>
<keyword evidence="5 6" id="KW-0648">Protein biosynthesis</keyword>
<evidence type="ECO:0000256" key="6">
    <source>
        <dbReference type="HAMAP-Rule" id="MF_03000"/>
    </source>
</evidence>
<feature type="compositionally biased region" description="Low complexity" evidence="7">
    <location>
        <begin position="937"/>
        <end position="952"/>
    </location>
</feature>
<dbReference type="STRING" id="4081.A0A3Q7JGJ6"/>
<dbReference type="GO" id="GO:0043614">
    <property type="term" value="C:multi-eIF complex"/>
    <property type="evidence" value="ECO:0000318"/>
    <property type="project" value="GO_Central"/>
</dbReference>
<dbReference type="GO" id="GO:0003729">
    <property type="term" value="F:mRNA binding"/>
    <property type="evidence" value="ECO:0000318"/>
    <property type="project" value="GO_Central"/>
</dbReference>
<dbReference type="PaxDb" id="4081-Solyc10g084670.1.1"/>
<accession>A0A3Q7JGJ6</accession>
<reference evidence="9" key="2">
    <citation type="submission" date="2019-01" db="UniProtKB">
        <authorList>
            <consortium name="EnsemblPlants"/>
        </authorList>
    </citation>
    <scope>IDENTIFICATION</scope>
    <source>
        <strain evidence="9">cv. Heinz 1706</strain>
    </source>
</reference>
<feature type="coiled-coil region" evidence="6">
    <location>
        <begin position="93"/>
        <end position="122"/>
    </location>
</feature>
<dbReference type="PROSITE" id="PS50250">
    <property type="entry name" value="PCI"/>
    <property type="match status" value="1"/>
</dbReference>
<dbReference type="FunFam" id="1.25.40.860:FF:000004">
    <property type="entry name" value="Eukaryotic translation initiation factor 3 subunit A"/>
    <property type="match status" value="1"/>
</dbReference>
<dbReference type="OMA" id="DHMKNVV"/>
<comment type="subunit">
    <text evidence="6">Component of the eukaryotic translation initiation factor 3 (eIF-3) complex.</text>
</comment>
<dbReference type="PANTHER" id="PTHR14005:SF4">
    <property type="entry name" value="EUKARYOTIC TRANSLATION INITIATION FACTOR 3 SUBUNIT A"/>
    <property type="match status" value="1"/>
</dbReference>
<dbReference type="AlphaFoldDB" id="A0A3Q7JGJ6"/>
<reference evidence="9" key="1">
    <citation type="journal article" date="2012" name="Nature">
        <title>The tomato genome sequence provides insights into fleshy fruit evolution.</title>
        <authorList>
            <consortium name="Tomato Genome Consortium"/>
        </authorList>
    </citation>
    <scope>NUCLEOTIDE SEQUENCE [LARGE SCALE GENOMIC DNA]</scope>
    <source>
        <strain evidence="9">cv. Heinz 1706</strain>
    </source>
</reference>
<comment type="function">
    <text evidence="6">RNA-binding component of the eukaryotic translation initiation factor 3 (eIF-3) complex, which is involved in protein synthesis of a specialized repertoire of mRNAs and, together with other initiation factors, stimulates binding of mRNA and methionyl-tRNAi to the 40S ribosome. The eIF-3 complex specifically targets and initiates translation of a subset of mRNAs involved in cell proliferation.</text>
</comment>
<feature type="region of interest" description="Disordered" evidence="7">
    <location>
        <begin position="648"/>
        <end position="670"/>
    </location>
</feature>
<keyword evidence="2 6" id="KW-0963">Cytoplasm</keyword>
<evidence type="ECO:0000259" key="8">
    <source>
        <dbReference type="PROSITE" id="PS50250"/>
    </source>
</evidence>
<dbReference type="GO" id="GO:0016282">
    <property type="term" value="C:eukaryotic 43S preinitiation complex"/>
    <property type="evidence" value="ECO:0007669"/>
    <property type="project" value="UniProtKB-UniRule"/>
</dbReference>
<feature type="compositionally biased region" description="Low complexity" evidence="7">
    <location>
        <begin position="994"/>
        <end position="1003"/>
    </location>
</feature>
<dbReference type="GO" id="GO:0033290">
    <property type="term" value="C:eukaryotic 48S preinitiation complex"/>
    <property type="evidence" value="ECO:0007669"/>
    <property type="project" value="UniProtKB-UniRule"/>
</dbReference>
<evidence type="ECO:0000256" key="2">
    <source>
        <dbReference type="ARBA" id="ARBA00022490"/>
    </source>
</evidence>
<evidence type="ECO:0000256" key="3">
    <source>
        <dbReference type="ARBA" id="ARBA00022540"/>
    </source>
</evidence>
<name>A0A3Q7JGJ6_SOLLC</name>
<comment type="subcellular location">
    <subcellularLocation>
        <location evidence="1 6">Cytoplasm</location>
    </subcellularLocation>
</comment>
<dbReference type="GO" id="GO:0071540">
    <property type="term" value="C:eukaryotic translation initiation factor 3 complex, eIF3e"/>
    <property type="evidence" value="ECO:0000318"/>
    <property type="project" value="GO_Central"/>
</dbReference>
<dbReference type="Gene3D" id="4.10.860.10">
    <property type="entry name" value="UVR domain"/>
    <property type="match status" value="1"/>
</dbReference>
<keyword evidence="4 6" id="KW-0694">RNA-binding</keyword>